<organism evidence="1 2">
    <name type="scientific">Tolypocladium paradoxum</name>
    <dbReference type="NCBI Taxonomy" id="94208"/>
    <lineage>
        <taxon>Eukaryota</taxon>
        <taxon>Fungi</taxon>
        <taxon>Dikarya</taxon>
        <taxon>Ascomycota</taxon>
        <taxon>Pezizomycotina</taxon>
        <taxon>Sordariomycetes</taxon>
        <taxon>Hypocreomycetidae</taxon>
        <taxon>Hypocreales</taxon>
        <taxon>Ophiocordycipitaceae</taxon>
        <taxon>Tolypocladium</taxon>
    </lineage>
</organism>
<gene>
    <name evidence="1" type="ORF">TPAR_07226</name>
</gene>
<sequence length="293" mass="34527">MAYWQVLPWEIQHIILEEVARGFNRKTEPYARAGYATVCKAWQPFFEELNFERLIVDSERLFDLEKIVQGKNRQRIEDIRHLWLRVKLEEYGCDACQSVEDDTTITKNRRIFTIALWNLLVIISKWEIPSTSRGRGRRGLNLQLGVYSPSDSKHVFKDFRLEDDYPYLTTADLEDDFAAYTLRRTRGPEPDDPFHGWVNGRQAAPSLASKRRLLGTRPLTLDFSDFVGGHRPFPKAKIVTGLLIRRHYYRNIDPSVFAKLFTESFPCLEKIRHEWWHEVDPELRVQFELGMSH</sequence>
<protein>
    <recommendedName>
        <fullName evidence="3">F-box domain-containing protein</fullName>
    </recommendedName>
</protein>
<evidence type="ECO:0000313" key="2">
    <source>
        <dbReference type="Proteomes" id="UP000237481"/>
    </source>
</evidence>
<proteinExistence type="predicted"/>
<keyword evidence="2" id="KW-1185">Reference proteome</keyword>
<dbReference type="OrthoDB" id="4802432at2759"/>
<accession>A0A2S4KQW5</accession>
<dbReference type="AlphaFoldDB" id="A0A2S4KQW5"/>
<reference evidence="1 2" key="1">
    <citation type="submission" date="2018-01" db="EMBL/GenBank/DDBJ databases">
        <title>Harnessing the power of phylogenomics to disentangle the directionality and signatures of interkingdom host jumping in the parasitic fungal genus Tolypocladium.</title>
        <authorList>
            <person name="Quandt C.A."/>
            <person name="Patterson W."/>
            <person name="Spatafora J.W."/>
        </authorList>
    </citation>
    <scope>NUCLEOTIDE SEQUENCE [LARGE SCALE GENOMIC DNA]</scope>
    <source>
        <strain evidence="1 2">NRBC 100945</strain>
    </source>
</reference>
<dbReference type="Proteomes" id="UP000237481">
    <property type="component" value="Unassembled WGS sequence"/>
</dbReference>
<comment type="caution">
    <text evidence="1">The sequence shown here is derived from an EMBL/GenBank/DDBJ whole genome shotgun (WGS) entry which is preliminary data.</text>
</comment>
<evidence type="ECO:0008006" key="3">
    <source>
        <dbReference type="Google" id="ProtNLM"/>
    </source>
</evidence>
<evidence type="ECO:0000313" key="1">
    <source>
        <dbReference type="EMBL" id="POR32569.1"/>
    </source>
</evidence>
<name>A0A2S4KQW5_9HYPO</name>
<dbReference type="EMBL" id="PKSG01000831">
    <property type="protein sequence ID" value="POR32569.1"/>
    <property type="molecule type" value="Genomic_DNA"/>
</dbReference>
<dbReference type="STRING" id="94208.A0A2S4KQW5"/>